<gene>
    <name evidence="1" type="ordered locus">Theam_1828</name>
</gene>
<dbReference type="Proteomes" id="UP000006362">
    <property type="component" value="Plasmid pTHEAM01"/>
</dbReference>
<dbReference type="EMBL" id="CP002445">
    <property type="protein sequence ID" value="ADU97784.1"/>
    <property type="molecule type" value="Genomic_DNA"/>
</dbReference>
<dbReference type="HOGENOM" id="CLU_3190079_0_0_0"/>
<proteinExistence type="predicted"/>
<dbReference type="KEGG" id="tam:Theam_1828"/>
<reference evidence="1" key="1">
    <citation type="submission" date="2011-01" db="EMBL/GenBank/DDBJ databases">
        <title>Complete sequence of plasmid of Thermovibrio ammonificans HB-1.</title>
        <authorList>
            <consortium name="US DOE Joint Genome Institute"/>
            <person name="Lucas S."/>
            <person name="Copeland A."/>
            <person name="Lapidus A."/>
            <person name="Cheng J.-F."/>
            <person name="Goodwin L."/>
            <person name="Pitluck S."/>
            <person name="Davenport K."/>
            <person name="Detter J.C."/>
            <person name="Han C."/>
            <person name="Tapia R."/>
            <person name="Land M."/>
            <person name="Hauser L."/>
            <person name="Kyrpides N."/>
            <person name="Ivanova N."/>
            <person name="Ovchinnikova G."/>
            <person name="Vetriani C."/>
            <person name="Woyke T."/>
        </authorList>
    </citation>
    <scope>NUCLEOTIDE SEQUENCE [LARGE SCALE GENOMIC DNA]</scope>
    <source>
        <strain evidence="1">HB-1</strain>
        <plasmid evidence="1">pTHEAM01</plasmid>
    </source>
</reference>
<evidence type="ECO:0000313" key="1">
    <source>
        <dbReference type="EMBL" id="ADU97784.1"/>
    </source>
</evidence>
<evidence type="ECO:0000313" key="2">
    <source>
        <dbReference type="Proteomes" id="UP000006362"/>
    </source>
</evidence>
<keyword evidence="2" id="KW-1185">Reference proteome</keyword>
<geneLocation type="plasmid" evidence="1 2">
    <name>pTHEAM01</name>
</geneLocation>
<protein>
    <submittedName>
        <fullName evidence="1">Uncharacterized protein</fullName>
    </submittedName>
</protein>
<name>E8T6W1_THEA1</name>
<dbReference type="AlphaFoldDB" id="E8T6W1"/>
<keyword evidence="1" id="KW-0614">Plasmid</keyword>
<sequence length="46" mass="5113">MKTSELPATLLVLLKVEDEDDLALLLLLWSFAKVGRTISEDVAKLN</sequence>
<dbReference type="RefSeq" id="WP_013524988.1">
    <property type="nucleotide sequence ID" value="NC_014917.1"/>
</dbReference>
<organism evidence="1 2">
    <name type="scientific">Thermovibrio ammonificans (strain DSM 15698 / JCM 12110 / HB-1)</name>
    <dbReference type="NCBI Taxonomy" id="648996"/>
    <lineage>
        <taxon>Bacteria</taxon>
        <taxon>Pseudomonadati</taxon>
        <taxon>Aquificota</taxon>
        <taxon>Aquificia</taxon>
        <taxon>Desulfurobacteriales</taxon>
        <taxon>Desulfurobacteriaceae</taxon>
        <taxon>Thermovibrio</taxon>
    </lineage>
</organism>
<accession>E8T6W1</accession>